<sequence>MAEQSRIEAEQTKLHADSSAKHATTAARIAFVTLLYLPPTFIATVFSTPFLQLDDKMQFNAIGGVWLYLITSLVITVLTLIFYYGTVYPWKRGGQTKATQTSTTESQNTKPEDPDRVLLEPGPFKEPDLLATLTEVYSGIGKPGHHLPLLDETELSNLSTK</sequence>
<organism evidence="3 4">
    <name type="scientific">Xylaria grammica</name>
    <dbReference type="NCBI Taxonomy" id="363999"/>
    <lineage>
        <taxon>Eukaryota</taxon>
        <taxon>Fungi</taxon>
        <taxon>Dikarya</taxon>
        <taxon>Ascomycota</taxon>
        <taxon>Pezizomycotina</taxon>
        <taxon>Sordariomycetes</taxon>
        <taxon>Xylariomycetidae</taxon>
        <taxon>Xylariales</taxon>
        <taxon>Xylariaceae</taxon>
        <taxon>Xylaria</taxon>
    </lineage>
</organism>
<keyword evidence="4" id="KW-1185">Reference proteome</keyword>
<dbReference type="Gene3D" id="1.20.58.340">
    <property type="entry name" value="Magnesium transport protein CorA, transmembrane region"/>
    <property type="match status" value="1"/>
</dbReference>
<dbReference type="AlphaFoldDB" id="A0A439CWQ2"/>
<dbReference type="STRING" id="363999.A0A439CWQ2"/>
<keyword evidence="2" id="KW-0472">Membrane</keyword>
<reference evidence="3 4" key="1">
    <citation type="submission" date="2018-12" db="EMBL/GenBank/DDBJ databases">
        <title>Draft genome sequence of Xylaria grammica IHI A82.</title>
        <authorList>
            <person name="Buettner E."/>
            <person name="Kellner H."/>
        </authorList>
    </citation>
    <scope>NUCLEOTIDE SEQUENCE [LARGE SCALE GENOMIC DNA]</scope>
    <source>
        <strain evidence="3 4">IHI A82</strain>
    </source>
</reference>
<keyword evidence="2" id="KW-0812">Transmembrane</keyword>
<feature type="transmembrane region" description="Helical" evidence="2">
    <location>
        <begin position="29"/>
        <end position="53"/>
    </location>
</feature>
<evidence type="ECO:0000313" key="4">
    <source>
        <dbReference type="Proteomes" id="UP000286045"/>
    </source>
</evidence>
<feature type="compositionally biased region" description="Basic and acidic residues" evidence="1">
    <location>
        <begin position="110"/>
        <end position="124"/>
    </location>
</feature>
<feature type="compositionally biased region" description="Polar residues" evidence="1">
    <location>
        <begin position="96"/>
        <end position="109"/>
    </location>
</feature>
<feature type="transmembrane region" description="Helical" evidence="2">
    <location>
        <begin position="65"/>
        <end position="85"/>
    </location>
</feature>
<evidence type="ECO:0000256" key="2">
    <source>
        <dbReference type="SAM" id="Phobius"/>
    </source>
</evidence>
<dbReference type="Proteomes" id="UP000286045">
    <property type="component" value="Unassembled WGS sequence"/>
</dbReference>
<comment type="caution">
    <text evidence="3">The sequence shown here is derived from an EMBL/GenBank/DDBJ whole genome shotgun (WGS) entry which is preliminary data.</text>
</comment>
<name>A0A439CWQ2_9PEZI</name>
<accession>A0A439CWQ2</accession>
<keyword evidence="2" id="KW-1133">Transmembrane helix</keyword>
<dbReference type="EMBL" id="RYZI01000325">
    <property type="protein sequence ID" value="RWA06570.1"/>
    <property type="molecule type" value="Genomic_DNA"/>
</dbReference>
<gene>
    <name evidence="3" type="ORF">EKO27_g8531</name>
</gene>
<proteinExistence type="predicted"/>
<protein>
    <submittedName>
        <fullName evidence="3">Uncharacterized protein</fullName>
    </submittedName>
</protein>
<feature type="region of interest" description="Disordered" evidence="1">
    <location>
        <begin position="94"/>
        <end position="124"/>
    </location>
</feature>
<evidence type="ECO:0000313" key="3">
    <source>
        <dbReference type="EMBL" id="RWA06570.1"/>
    </source>
</evidence>
<evidence type="ECO:0000256" key="1">
    <source>
        <dbReference type="SAM" id="MobiDB-lite"/>
    </source>
</evidence>